<dbReference type="InterPro" id="IPR045853">
    <property type="entry name" value="Pep_chain_release_fac_I_sf"/>
</dbReference>
<organism evidence="2 3">
    <name type="scientific">Thlaspi arvense</name>
    <name type="common">Field penny-cress</name>
    <dbReference type="NCBI Taxonomy" id="13288"/>
    <lineage>
        <taxon>Eukaryota</taxon>
        <taxon>Viridiplantae</taxon>
        <taxon>Streptophyta</taxon>
        <taxon>Embryophyta</taxon>
        <taxon>Tracheophyta</taxon>
        <taxon>Spermatophyta</taxon>
        <taxon>Magnoliopsida</taxon>
        <taxon>eudicotyledons</taxon>
        <taxon>Gunneridae</taxon>
        <taxon>Pentapetalae</taxon>
        <taxon>rosids</taxon>
        <taxon>malvids</taxon>
        <taxon>Brassicales</taxon>
        <taxon>Brassicaceae</taxon>
        <taxon>Thlaspideae</taxon>
        <taxon>Thlaspi</taxon>
    </lineage>
</organism>
<sequence length="173" mass="19553">MQSTKVWADQLLRMYMKWTKKQGIGGRVVEKCISKNGGIKSAIIEIESRYAYGYLAGERGAHYMISSSRNTSASLEVEIFEIDIRKFSDSFTKRQSGRKLLQHEGRLIAMYSCWMSFSNVTTLCSLMNASMASVDVIPLFLETAPDLLIDDEDLLVSLPSYKEEQGQTRSTLL</sequence>
<dbReference type="EMBL" id="CAJVSB020000368">
    <property type="protein sequence ID" value="CAH2050011.1"/>
    <property type="molecule type" value="Genomic_DNA"/>
</dbReference>
<reference evidence="2 3" key="1">
    <citation type="submission" date="2022-03" db="EMBL/GenBank/DDBJ databases">
        <authorList>
            <person name="Nunn A."/>
            <person name="Chopra R."/>
            <person name="Nunn A."/>
            <person name="Contreras Garrido A."/>
        </authorList>
    </citation>
    <scope>NUCLEOTIDE SEQUENCE [LARGE SCALE GENOMIC DNA]</scope>
</reference>
<dbReference type="GO" id="GO:0006415">
    <property type="term" value="P:translational termination"/>
    <property type="evidence" value="ECO:0007669"/>
    <property type="project" value="InterPro"/>
</dbReference>
<dbReference type="InterPro" id="IPR005139">
    <property type="entry name" value="PCRF"/>
</dbReference>
<dbReference type="AlphaFoldDB" id="A0AAU9RTY2"/>
<evidence type="ECO:0000259" key="1">
    <source>
        <dbReference type="Pfam" id="PF03462"/>
    </source>
</evidence>
<evidence type="ECO:0000313" key="2">
    <source>
        <dbReference type="EMBL" id="CAH2050011.1"/>
    </source>
</evidence>
<dbReference type="PANTHER" id="PTHR43116">
    <property type="entry name" value="PEPTIDE CHAIN RELEASE FACTOR 2"/>
    <property type="match status" value="1"/>
</dbReference>
<feature type="domain" description="Peptide chain release factor" evidence="1">
    <location>
        <begin position="5"/>
        <end position="64"/>
    </location>
</feature>
<gene>
    <name evidence="2" type="ORF">TAV2_LOCUS8472</name>
</gene>
<name>A0AAU9RTY2_THLAR</name>
<proteinExistence type="predicted"/>
<protein>
    <recommendedName>
        <fullName evidence="1">Peptide chain release factor domain-containing protein</fullName>
    </recommendedName>
</protein>
<accession>A0AAU9RTY2</accession>
<dbReference type="SUPFAM" id="SSF75620">
    <property type="entry name" value="Release factor"/>
    <property type="match status" value="1"/>
</dbReference>
<dbReference type="Gene3D" id="3.30.70.1660">
    <property type="match status" value="1"/>
</dbReference>
<evidence type="ECO:0000313" key="3">
    <source>
        <dbReference type="Proteomes" id="UP000836841"/>
    </source>
</evidence>
<dbReference type="Pfam" id="PF03462">
    <property type="entry name" value="PCRF"/>
    <property type="match status" value="1"/>
</dbReference>
<dbReference type="Proteomes" id="UP000836841">
    <property type="component" value="Unassembled WGS sequence"/>
</dbReference>
<keyword evidence="3" id="KW-1185">Reference proteome</keyword>
<comment type="caution">
    <text evidence="2">The sequence shown here is derived from an EMBL/GenBank/DDBJ whole genome shotgun (WGS) entry which is preliminary data.</text>
</comment>
<dbReference type="PANTHER" id="PTHR43116:SF4">
    <property type="entry name" value="PEPTIDE CHAIN RELEASE FACTOR PRFB3, CHLOROPLASTIC"/>
    <property type="match status" value="1"/>
</dbReference>